<evidence type="ECO:0000313" key="2">
    <source>
        <dbReference type="Proteomes" id="UP000027647"/>
    </source>
</evidence>
<sequence>MRNSHICRRYLAALWILGWANELSFSAVSNTQELLRDQAQVTDWAEIMVMESMKLGLLFLAERLRHPLGQKLILHIERMLTFDKPIAAMRGFGSRT</sequence>
<accession>A0A074MSV3</accession>
<dbReference type="AlphaFoldDB" id="A0A074MSV3"/>
<evidence type="ECO:0000313" key="1">
    <source>
        <dbReference type="EMBL" id="KEO88692.1"/>
    </source>
</evidence>
<organism evidence="1 2">
    <name type="scientific">Erythrobacter longus</name>
    <dbReference type="NCBI Taxonomy" id="1044"/>
    <lineage>
        <taxon>Bacteria</taxon>
        <taxon>Pseudomonadati</taxon>
        <taxon>Pseudomonadota</taxon>
        <taxon>Alphaproteobacteria</taxon>
        <taxon>Sphingomonadales</taxon>
        <taxon>Erythrobacteraceae</taxon>
        <taxon>Erythrobacter/Porphyrobacter group</taxon>
        <taxon>Erythrobacter</taxon>
    </lineage>
</organism>
<dbReference type="EMBL" id="JMIW01000008">
    <property type="protein sequence ID" value="KEO88692.1"/>
    <property type="molecule type" value="Genomic_DNA"/>
</dbReference>
<dbReference type="Proteomes" id="UP000027647">
    <property type="component" value="Unassembled WGS sequence"/>
</dbReference>
<proteinExistence type="predicted"/>
<comment type="caution">
    <text evidence="1">The sequence shown here is derived from an EMBL/GenBank/DDBJ whole genome shotgun (WGS) entry which is preliminary data.</text>
</comment>
<keyword evidence="2" id="KW-1185">Reference proteome</keyword>
<reference evidence="1 2" key="1">
    <citation type="submission" date="2014-04" db="EMBL/GenBank/DDBJ databases">
        <title>A comprehensive comparison of genomes of Erythrobacter spp. strains.</title>
        <authorList>
            <person name="Zheng Q."/>
        </authorList>
    </citation>
    <scope>NUCLEOTIDE SEQUENCE [LARGE SCALE GENOMIC DNA]</scope>
    <source>
        <strain evidence="1 2">DSM 6997</strain>
    </source>
</reference>
<dbReference type="STRING" id="1044.EH31_16180"/>
<gene>
    <name evidence="1" type="ORF">EH31_16180</name>
</gene>
<name>A0A074MSV3_ERYLO</name>
<protein>
    <submittedName>
        <fullName evidence="1">Uncharacterized protein</fullName>
    </submittedName>
</protein>